<dbReference type="AlphaFoldDB" id="G2YWL5"/>
<name>G2YWL5_BOTF4</name>
<evidence type="ECO:0000313" key="1">
    <source>
        <dbReference type="EMBL" id="CCD56013.1"/>
    </source>
</evidence>
<dbReference type="HOGENOM" id="CLU_3068460_0_0_1"/>
<reference evidence="2" key="1">
    <citation type="journal article" date="2011" name="PLoS Genet.">
        <title>Genomic analysis of the necrotrophic fungal pathogens Sclerotinia sclerotiorum and Botrytis cinerea.</title>
        <authorList>
            <person name="Amselem J."/>
            <person name="Cuomo C.A."/>
            <person name="van Kan J.A."/>
            <person name="Viaud M."/>
            <person name="Benito E.P."/>
            <person name="Couloux A."/>
            <person name="Coutinho P.M."/>
            <person name="de Vries R.P."/>
            <person name="Dyer P.S."/>
            <person name="Fillinger S."/>
            <person name="Fournier E."/>
            <person name="Gout L."/>
            <person name="Hahn M."/>
            <person name="Kohn L."/>
            <person name="Lapalu N."/>
            <person name="Plummer K.M."/>
            <person name="Pradier J.M."/>
            <person name="Quevillon E."/>
            <person name="Sharon A."/>
            <person name="Simon A."/>
            <person name="ten Have A."/>
            <person name="Tudzynski B."/>
            <person name="Tudzynski P."/>
            <person name="Wincker P."/>
            <person name="Andrew M."/>
            <person name="Anthouard V."/>
            <person name="Beever R.E."/>
            <person name="Beffa R."/>
            <person name="Benoit I."/>
            <person name="Bouzid O."/>
            <person name="Brault B."/>
            <person name="Chen Z."/>
            <person name="Choquer M."/>
            <person name="Collemare J."/>
            <person name="Cotton P."/>
            <person name="Danchin E.G."/>
            <person name="Da Silva C."/>
            <person name="Gautier A."/>
            <person name="Giraud C."/>
            <person name="Giraud T."/>
            <person name="Gonzalez C."/>
            <person name="Grossetete S."/>
            <person name="Guldener U."/>
            <person name="Henrissat B."/>
            <person name="Howlett B.J."/>
            <person name="Kodira C."/>
            <person name="Kretschmer M."/>
            <person name="Lappartient A."/>
            <person name="Leroch M."/>
            <person name="Levis C."/>
            <person name="Mauceli E."/>
            <person name="Neuveglise C."/>
            <person name="Oeser B."/>
            <person name="Pearson M."/>
            <person name="Poulain J."/>
            <person name="Poussereau N."/>
            <person name="Quesneville H."/>
            <person name="Rascle C."/>
            <person name="Schumacher J."/>
            <person name="Segurens B."/>
            <person name="Sexton A."/>
            <person name="Silva E."/>
            <person name="Sirven C."/>
            <person name="Soanes D.M."/>
            <person name="Talbot N.J."/>
            <person name="Templeton M."/>
            <person name="Yandava C."/>
            <person name="Yarden O."/>
            <person name="Zeng Q."/>
            <person name="Rollins J.A."/>
            <person name="Lebrun M.H."/>
            <person name="Dickman M."/>
        </authorList>
    </citation>
    <scope>NUCLEOTIDE SEQUENCE [LARGE SCALE GENOMIC DNA]</scope>
    <source>
        <strain evidence="2">T4</strain>
    </source>
</reference>
<protein>
    <submittedName>
        <fullName evidence="1">Uncharacterized protein</fullName>
    </submittedName>
</protein>
<sequence length="53" mass="5833">MLEATQTGKFLNLYDDSRAKNTILHLTSDCKMLNINDSGAGNSKKVVESSDEK</sequence>
<gene>
    <name evidence="1" type="ORF">BofuT4_uP151450.1</name>
</gene>
<organism evidence="1 2">
    <name type="scientific">Botryotinia fuckeliana (strain T4)</name>
    <name type="common">Noble rot fungus</name>
    <name type="synonym">Botrytis cinerea</name>
    <dbReference type="NCBI Taxonomy" id="999810"/>
    <lineage>
        <taxon>Eukaryota</taxon>
        <taxon>Fungi</taxon>
        <taxon>Dikarya</taxon>
        <taxon>Ascomycota</taxon>
        <taxon>Pezizomycotina</taxon>
        <taxon>Leotiomycetes</taxon>
        <taxon>Helotiales</taxon>
        <taxon>Sclerotiniaceae</taxon>
        <taxon>Botrytis</taxon>
    </lineage>
</organism>
<accession>G2YWL5</accession>
<dbReference type="InParanoid" id="G2YWL5"/>
<proteinExistence type="predicted"/>
<evidence type="ECO:0000313" key="2">
    <source>
        <dbReference type="Proteomes" id="UP000008177"/>
    </source>
</evidence>
<dbReference type="Proteomes" id="UP000008177">
    <property type="component" value="Unplaced contigs"/>
</dbReference>
<dbReference type="EMBL" id="FQ790358">
    <property type="protein sequence ID" value="CCD56013.1"/>
    <property type="molecule type" value="Genomic_DNA"/>
</dbReference>